<dbReference type="PANTHER" id="PTHR10720:SF0">
    <property type="entry name" value="HEME OXYGENASE"/>
    <property type="match status" value="1"/>
</dbReference>
<dbReference type="GO" id="GO:0046872">
    <property type="term" value="F:metal ion binding"/>
    <property type="evidence" value="ECO:0007669"/>
    <property type="project" value="UniProtKB-KW"/>
</dbReference>
<dbReference type="Gene3D" id="1.20.910.10">
    <property type="entry name" value="Heme oxygenase-like"/>
    <property type="match status" value="1"/>
</dbReference>
<dbReference type="GO" id="GO:0020037">
    <property type="term" value="F:heme binding"/>
    <property type="evidence" value="ECO:0007669"/>
    <property type="project" value="TreeGrafter"/>
</dbReference>
<dbReference type="GO" id="GO:0006788">
    <property type="term" value="P:heme oxidation"/>
    <property type="evidence" value="ECO:0007669"/>
    <property type="project" value="InterPro"/>
</dbReference>
<dbReference type="AlphaFoldDB" id="A0A6M0RTD2"/>
<comment type="catalytic activity">
    <reaction evidence="7">
        <text>heme b + 3 reduced [NADPH--hemoprotein reductase] + 3 O2 = biliverdin IXalpha + CO + Fe(2+) + 3 oxidized [NADPH--hemoprotein reductase] + 3 H2O + H(+)</text>
        <dbReference type="Rhea" id="RHEA:21764"/>
        <dbReference type="Rhea" id="RHEA-COMP:11964"/>
        <dbReference type="Rhea" id="RHEA-COMP:11965"/>
        <dbReference type="ChEBI" id="CHEBI:15377"/>
        <dbReference type="ChEBI" id="CHEBI:15378"/>
        <dbReference type="ChEBI" id="CHEBI:15379"/>
        <dbReference type="ChEBI" id="CHEBI:17245"/>
        <dbReference type="ChEBI" id="CHEBI:29033"/>
        <dbReference type="ChEBI" id="CHEBI:57618"/>
        <dbReference type="ChEBI" id="CHEBI:57991"/>
        <dbReference type="ChEBI" id="CHEBI:58210"/>
        <dbReference type="ChEBI" id="CHEBI:60344"/>
        <dbReference type="EC" id="1.14.14.18"/>
    </reaction>
</comment>
<keyword evidence="11" id="KW-1185">Reference proteome</keyword>
<feature type="binding site" evidence="8">
    <location>
        <position position="10"/>
    </location>
    <ligand>
        <name>heme b</name>
        <dbReference type="ChEBI" id="CHEBI:60344"/>
    </ligand>
</feature>
<gene>
    <name evidence="10" type="ORF">DXZ20_25950</name>
</gene>
<comment type="caution">
    <text evidence="10">The sequence shown here is derived from an EMBL/GenBank/DDBJ whole genome shotgun (WGS) entry which is preliminary data.</text>
</comment>
<evidence type="ECO:0000256" key="9">
    <source>
        <dbReference type="PIRSR" id="PIRSR000343-2"/>
    </source>
</evidence>
<dbReference type="InterPro" id="IPR018207">
    <property type="entry name" value="Haem_oxygenase_CS"/>
</dbReference>
<dbReference type="GO" id="GO:0004392">
    <property type="term" value="F:heme oxygenase (decyclizing) activity"/>
    <property type="evidence" value="ECO:0007669"/>
    <property type="project" value="UniProtKB-EC"/>
</dbReference>
<dbReference type="InterPro" id="IPR016053">
    <property type="entry name" value="Haem_Oase-like"/>
</dbReference>
<evidence type="ECO:0000256" key="4">
    <source>
        <dbReference type="ARBA" id="ARBA00022723"/>
    </source>
</evidence>
<dbReference type="InterPro" id="IPR016084">
    <property type="entry name" value="Haem_Oase-like_multi-hlx"/>
</dbReference>
<keyword evidence="4 9" id="KW-0479">Metal-binding</keyword>
<evidence type="ECO:0000256" key="3">
    <source>
        <dbReference type="ARBA" id="ARBA00022617"/>
    </source>
</evidence>
<feature type="binding site" description="axial binding residue" evidence="9">
    <location>
        <position position="17"/>
    </location>
    <ligand>
        <name>heme b</name>
        <dbReference type="ChEBI" id="CHEBI:60344"/>
    </ligand>
    <ligandPart>
        <name>Fe</name>
        <dbReference type="ChEBI" id="CHEBI:18248"/>
    </ligandPart>
</feature>
<protein>
    <recommendedName>
        <fullName evidence="2">heme oxygenase (biliverdin-producing)</fullName>
        <ecNumber evidence="2">1.14.14.18</ecNumber>
    </recommendedName>
</protein>
<evidence type="ECO:0000256" key="1">
    <source>
        <dbReference type="ARBA" id="ARBA00006134"/>
    </source>
</evidence>
<sequence>MNHNLAMQLREGTQKSHALAENTAFMKCFLKGVVERDPFRHLIANLYFIYSALEEEMRRHAHHSVVGTLYFPSLERVPQLEKDLAFYYGKNWRGGIMASSAGLHYIERIHQVANQNPSLLVAHAYVRYMGDLSGGQALKAIIRSALQLPEGYGTAFYEFDDIFDDISTVEARRAFKGQYRDALNSLPIEMSLVRKIVDEANVAFRLDCNIVNELEPLVKAAIGEHVFDLITRQDTLGRTEYHHRSPTVSTELVSSVTV</sequence>
<dbReference type="CDD" id="cd19165">
    <property type="entry name" value="HemeO"/>
    <property type="match status" value="1"/>
</dbReference>
<dbReference type="EC" id="1.14.14.18" evidence="2"/>
<organism evidence="10 11">
    <name type="scientific">Adonisia turfae CCMR0081</name>
    <dbReference type="NCBI Taxonomy" id="2292702"/>
    <lineage>
        <taxon>Bacteria</taxon>
        <taxon>Bacillati</taxon>
        <taxon>Cyanobacteriota</taxon>
        <taxon>Adonisia</taxon>
        <taxon>Adonisia turfae</taxon>
    </lineage>
</organism>
<evidence type="ECO:0000313" key="11">
    <source>
        <dbReference type="Proteomes" id="UP000481033"/>
    </source>
</evidence>
<comment type="similarity">
    <text evidence="1">Belongs to the heme oxygenase family.</text>
</comment>
<keyword evidence="6 9" id="KW-0408">Iron</keyword>
<dbReference type="PROSITE" id="PS00593">
    <property type="entry name" value="HEME_OXYGENASE"/>
    <property type="match status" value="1"/>
</dbReference>
<keyword evidence="3 8" id="KW-0349">Heme</keyword>
<keyword evidence="5" id="KW-0560">Oxidoreductase</keyword>
<evidence type="ECO:0000256" key="5">
    <source>
        <dbReference type="ARBA" id="ARBA00023002"/>
    </source>
</evidence>
<dbReference type="Proteomes" id="UP000481033">
    <property type="component" value="Unassembled WGS sequence"/>
</dbReference>
<dbReference type="RefSeq" id="WP_163701958.1">
    <property type="nucleotide sequence ID" value="NZ_QXHD01000004.1"/>
</dbReference>
<name>A0A6M0RTD2_9CYAN</name>
<evidence type="ECO:0000256" key="6">
    <source>
        <dbReference type="ARBA" id="ARBA00023004"/>
    </source>
</evidence>
<accession>A0A6M0RTD2</accession>
<proteinExistence type="inferred from homology"/>
<dbReference type="InterPro" id="IPR002051">
    <property type="entry name" value="Haem_Oase"/>
</dbReference>
<dbReference type="EMBL" id="QXHD01000004">
    <property type="protein sequence ID" value="NEZ59023.1"/>
    <property type="molecule type" value="Genomic_DNA"/>
</dbReference>
<evidence type="ECO:0000256" key="2">
    <source>
        <dbReference type="ARBA" id="ARBA00012360"/>
    </source>
</evidence>
<feature type="binding site" evidence="8">
    <location>
        <position position="125"/>
    </location>
    <ligand>
        <name>heme b</name>
        <dbReference type="ChEBI" id="CHEBI:60344"/>
    </ligand>
</feature>
<dbReference type="Pfam" id="PF01126">
    <property type="entry name" value="Heme_oxygenase"/>
    <property type="match status" value="1"/>
</dbReference>
<dbReference type="SUPFAM" id="SSF48613">
    <property type="entry name" value="Heme oxygenase-like"/>
    <property type="match status" value="1"/>
</dbReference>
<dbReference type="GO" id="GO:0042167">
    <property type="term" value="P:heme catabolic process"/>
    <property type="evidence" value="ECO:0007669"/>
    <property type="project" value="TreeGrafter"/>
</dbReference>
<reference evidence="10 11" key="1">
    <citation type="journal article" date="2020" name="Microb. Ecol.">
        <title>Ecogenomics of the Marine Benthic Filamentous Cyanobacterium Adonisia.</title>
        <authorList>
            <person name="Walter J.M."/>
            <person name="Coutinho F.H."/>
            <person name="Leomil L."/>
            <person name="Hargreaves P.I."/>
            <person name="Campeao M.E."/>
            <person name="Vieira V.V."/>
            <person name="Silva B.S."/>
            <person name="Fistarol G.O."/>
            <person name="Salomon P.S."/>
            <person name="Sawabe T."/>
            <person name="Mino S."/>
            <person name="Hosokawa M."/>
            <person name="Miyashita H."/>
            <person name="Maruyama F."/>
            <person name="van Verk M.C."/>
            <person name="Dutilh B.E."/>
            <person name="Thompson C.C."/>
            <person name="Thompson F.L."/>
        </authorList>
    </citation>
    <scope>NUCLEOTIDE SEQUENCE [LARGE SCALE GENOMIC DNA]</scope>
    <source>
        <strain evidence="10 11">CCMR0081</strain>
    </source>
</reference>
<dbReference type="GO" id="GO:0006979">
    <property type="term" value="P:response to oxidative stress"/>
    <property type="evidence" value="ECO:0007669"/>
    <property type="project" value="TreeGrafter"/>
</dbReference>
<feature type="binding site" evidence="8">
    <location>
        <position position="180"/>
    </location>
    <ligand>
        <name>heme b</name>
        <dbReference type="ChEBI" id="CHEBI:60344"/>
    </ligand>
</feature>
<dbReference type="PIRSF" id="PIRSF000343">
    <property type="entry name" value="Haem_Oase"/>
    <property type="match status" value="1"/>
</dbReference>
<dbReference type="PRINTS" id="PR00088">
    <property type="entry name" value="HAEMOXYGNASE"/>
</dbReference>
<dbReference type="PANTHER" id="PTHR10720">
    <property type="entry name" value="HEME OXYGENASE"/>
    <property type="match status" value="1"/>
</dbReference>
<evidence type="ECO:0000256" key="8">
    <source>
        <dbReference type="PIRSR" id="PIRSR000343-1"/>
    </source>
</evidence>
<evidence type="ECO:0000313" key="10">
    <source>
        <dbReference type="EMBL" id="NEZ59023.1"/>
    </source>
</evidence>
<evidence type="ECO:0000256" key="7">
    <source>
        <dbReference type="ARBA" id="ARBA00048328"/>
    </source>
</evidence>